<gene>
    <name evidence="4" type="ORF">C0V82_18280</name>
</gene>
<dbReference type="PROSITE" id="PS00122">
    <property type="entry name" value="CARBOXYLESTERASE_B_1"/>
    <property type="match status" value="1"/>
</dbReference>
<evidence type="ECO:0000313" key="4">
    <source>
        <dbReference type="EMBL" id="AUN32330.1"/>
    </source>
</evidence>
<dbReference type="ESTHER" id="9prot-a0a2k9ngu8">
    <property type="family name" value="Carb_B_Bacteria"/>
</dbReference>
<dbReference type="PROSITE" id="PS00941">
    <property type="entry name" value="CARBOXYLESTERASE_B_2"/>
    <property type="match status" value="1"/>
</dbReference>
<feature type="signal peptide" evidence="3">
    <location>
        <begin position="1"/>
        <end position="21"/>
    </location>
</feature>
<evidence type="ECO:0000256" key="3">
    <source>
        <dbReference type="RuleBase" id="RU361235"/>
    </source>
</evidence>
<protein>
    <recommendedName>
        <fullName evidence="3">Carboxylic ester hydrolase</fullName>
        <ecNumber evidence="3">3.1.1.-</ecNumber>
    </recommendedName>
</protein>
<dbReference type="KEGG" id="ncb:C0V82_18280"/>
<dbReference type="Pfam" id="PF00135">
    <property type="entry name" value="COesterase"/>
    <property type="match status" value="2"/>
</dbReference>
<organism evidence="4 5">
    <name type="scientific">Niveispirillum cyanobacteriorum</name>
    <dbReference type="NCBI Taxonomy" id="1612173"/>
    <lineage>
        <taxon>Bacteria</taxon>
        <taxon>Pseudomonadati</taxon>
        <taxon>Pseudomonadota</taxon>
        <taxon>Alphaproteobacteria</taxon>
        <taxon>Rhodospirillales</taxon>
        <taxon>Azospirillaceae</taxon>
        <taxon>Niveispirillum</taxon>
    </lineage>
</organism>
<dbReference type="InterPro" id="IPR000997">
    <property type="entry name" value="Cholinesterase"/>
</dbReference>
<evidence type="ECO:0000256" key="2">
    <source>
        <dbReference type="ARBA" id="ARBA00022801"/>
    </source>
</evidence>
<dbReference type="Proteomes" id="UP000234752">
    <property type="component" value="Chromosome eg_2"/>
</dbReference>
<dbReference type="PRINTS" id="PR00878">
    <property type="entry name" value="CHOLNESTRASE"/>
</dbReference>
<feature type="chain" id="PRO_5041746267" description="Carboxylic ester hydrolase" evidence="3">
    <location>
        <begin position="22"/>
        <end position="512"/>
    </location>
</feature>
<dbReference type="AlphaFoldDB" id="A0A2K9NGU8"/>
<reference evidence="4 5" key="1">
    <citation type="submission" date="2017-12" db="EMBL/GenBank/DDBJ databases">
        <title>Genomes of bacteria within cyanobacterial aggregates.</title>
        <authorList>
            <person name="Cai H."/>
        </authorList>
    </citation>
    <scope>NUCLEOTIDE SEQUENCE [LARGE SCALE GENOMIC DNA]</scope>
    <source>
        <strain evidence="4 5">TH16</strain>
    </source>
</reference>
<dbReference type="InterPro" id="IPR019826">
    <property type="entry name" value="Carboxylesterase_B_AS"/>
</dbReference>
<dbReference type="InterPro" id="IPR002018">
    <property type="entry name" value="CarbesteraseB"/>
</dbReference>
<evidence type="ECO:0000256" key="1">
    <source>
        <dbReference type="ARBA" id="ARBA00005964"/>
    </source>
</evidence>
<evidence type="ECO:0000313" key="5">
    <source>
        <dbReference type="Proteomes" id="UP000234752"/>
    </source>
</evidence>
<dbReference type="OrthoDB" id="9775851at2"/>
<proteinExistence type="inferred from homology"/>
<accession>A0A2K9NGU8</accession>
<dbReference type="EMBL" id="CP025612">
    <property type="protein sequence ID" value="AUN32330.1"/>
    <property type="molecule type" value="Genomic_DNA"/>
</dbReference>
<keyword evidence="2 3" id="KW-0378">Hydrolase</keyword>
<dbReference type="InterPro" id="IPR050309">
    <property type="entry name" value="Type-B_Carboxylest/Lipase"/>
</dbReference>
<sequence length="512" mass="54068">MRILVVASFVALAPFTVAAQAADVTVRVDTGALEGAEHDGVLAFKGIPFAAPPVGNLRWRAPAPPTSWTGVRQAKSFGNDCQQLPFAGDAAPLGGPLGEDCLYLNVWAPADASPGVKYPVMFWIYGGGFVNGGTSPGVYDGSAFARSGVILVSANYRIGRLGFFAHPALTAEAGDGPTGNFGFMDQLAALNWVQRNIAAFGGDPANVTIFGESAGGRSVHMLQSLNTGRGLFSRAIMMSGAGRPGSVMSMTDRKTAEEKGVAYARSVGITDTGPAGLAALRALPASTLGDASMASLLKSGDQLMINPHIDGRFVTDEPERLLTAGHGSPRIPVMVGATGMDGFPLDRDPERALAGFGPRADEARRLYASPNDLIMVWKIAGDRGFIEPARYVVRAAAARNATSFGYRFSYIAQSQQATALGAMHASEIPFVFRTINVRFPGQVTPADEAASQAIHDYFVSFARSGVPTAKGGPDWRPYDPVADKILDFTLHGPRFIDDPYRARLDLVESTGP</sequence>
<dbReference type="RefSeq" id="WP_102113869.1">
    <property type="nucleotide sequence ID" value="NZ_BMGN01000006.1"/>
</dbReference>
<dbReference type="InterPro" id="IPR019819">
    <property type="entry name" value="Carboxylesterase_B_CS"/>
</dbReference>
<dbReference type="SUPFAM" id="SSF53474">
    <property type="entry name" value="alpha/beta-Hydrolases"/>
    <property type="match status" value="1"/>
</dbReference>
<dbReference type="EC" id="3.1.1.-" evidence="3"/>
<keyword evidence="3" id="KW-0732">Signal</keyword>
<name>A0A2K9NGU8_9PROT</name>
<comment type="similarity">
    <text evidence="1 3">Belongs to the type-B carboxylesterase/lipase family.</text>
</comment>
<dbReference type="GO" id="GO:0004104">
    <property type="term" value="F:cholinesterase activity"/>
    <property type="evidence" value="ECO:0007669"/>
    <property type="project" value="InterPro"/>
</dbReference>
<dbReference type="Gene3D" id="3.40.50.1820">
    <property type="entry name" value="alpha/beta hydrolase"/>
    <property type="match status" value="1"/>
</dbReference>
<dbReference type="PANTHER" id="PTHR11559">
    <property type="entry name" value="CARBOXYLESTERASE"/>
    <property type="match status" value="1"/>
</dbReference>
<dbReference type="InterPro" id="IPR029058">
    <property type="entry name" value="AB_hydrolase_fold"/>
</dbReference>
<keyword evidence="5" id="KW-1185">Reference proteome</keyword>